<dbReference type="STRING" id="329726.AM1_1261"/>
<dbReference type="CDD" id="cd08579">
    <property type="entry name" value="GDPD_memb_like"/>
    <property type="match status" value="1"/>
</dbReference>
<sequence length="240" mass="27109">MVPQITAHRGYSQLAPENTIPAFELAIEHQADFIELDVQETKDHGLVVIHDSHLLRLAGCDRNLWNLTTSELANLDVGQWFGEAFKQTRIPSLASVMDLAKDRIKLNLELKCHGHEQELVSQVVELIHQKNWQQNCVVSSLDFDTLRQVRTLDPGLTIGPVIPPSRPEYPDLEVDFYSLHFTLATSERVKQAHAEGKAIHVWTVNQPADMQRMIEHGVDNIITDQPAALKTEMASKQTKN</sequence>
<keyword evidence="3" id="KW-1185">Reference proteome</keyword>
<reference evidence="2 3" key="1">
    <citation type="journal article" date="2008" name="Proc. Natl. Acad. Sci. U.S.A.">
        <title>Niche adaptation and genome expansion in the chlorophyll d-producing cyanobacterium Acaryochloris marina.</title>
        <authorList>
            <person name="Swingley W.D."/>
            <person name="Chen M."/>
            <person name="Cheung P.C."/>
            <person name="Conrad A.L."/>
            <person name="Dejesa L.C."/>
            <person name="Hao J."/>
            <person name="Honchak B.M."/>
            <person name="Karbach L.E."/>
            <person name="Kurdoglu A."/>
            <person name="Lahiri S."/>
            <person name="Mastrian S.D."/>
            <person name="Miyashita H."/>
            <person name="Page L."/>
            <person name="Ramakrishna P."/>
            <person name="Satoh S."/>
            <person name="Sattley W.M."/>
            <person name="Shimada Y."/>
            <person name="Taylor H.L."/>
            <person name="Tomo T."/>
            <person name="Tsuchiya T."/>
            <person name="Wang Z.T."/>
            <person name="Raymond J."/>
            <person name="Mimuro M."/>
            <person name="Blankenship R.E."/>
            <person name="Touchman J.W."/>
        </authorList>
    </citation>
    <scope>NUCLEOTIDE SEQUENCE [LARGE SCALE GENOMIC DNA]</scope>
    <source>
        <strain evidence="3">MBIC 11017</strain>
    </source>
</reference>
<dbReference type="RefSeq" id="WP_012161836.1">
    <property type="nucleotide sequence ID" value="NC_009925.1"/>
</dbReference>
<dbReference type="EMBL" id="CP000828">
    <property type="protein sequence ID" value="ABW26298.1"/>
    <property type="molecule type" value="Genomic_DNA"/>
</dbReference>
<dbReference type="GO" id="GO:0006629">
    <property type="term" value="P:lipid metabolic process"/>
    <property type="evidence" value="ECO:0007669"/>
    <property type="project" value="InterPro"/>
</dbReference>
<evidence type="ECO:0000259" key="1">
    <source>
        <dbReference type="PROSITE" id="PS51704"/>
    </source>
</evidence>
<dbReference type="AlphaFoldDB" id="B0C438"/>
<dbReference type="Gene3D" id="3.20.20.190">
    <property type="entry name" value="Phosphatidylinositol (PI) phosphodiesterase"/>
    <property type="match status" value="1"/>
</dbReference>
<proteinExistence type="predicted"/>
<dbReference type="HOGENOM" id="CLU_030006_3_5_3"/>
<accession>B0C438</accession>
<dbReference type="InterPro" id="IPR017946">
    <property type="entry name" value="PLC-like_Pdiesterase_TIM-brl"/>
</dbReference>
<feature type="domain" description="GP-PDE" evidence="1">
    <location>
        <begin position="3"/>
        <end position="233"/>
    </location>
</feature>
<dbReference type="InterPro" id="IPR030395">
    <property type="entry name" value="GP_PDE_dom"/>
</dbReference>
<dbReference type="GO" id="GO:0008081">
    <property type="term" value="F:phosphoric diester hydrolase activity"/>
    <property type="evidence" value="ECO:0007669"/>
    <property type="project" value="InterPro"/>
</dbReference>
<dbReference type="Pfam" id="PF03009">
    <property type="entry name" value="GDPD"/>
    <property type="match status" value="1"/>
</dbReference>
<dbReference type="PANTHER" id="PTHR46211:SF8">
    <property type="entry name" value="PHOSPHODIESTERASE"/>
    <property type="match status" value="1"/>
</dbReference>
<gene>
    <name evidence="2" type="ordered locus">AM1_1261</name>
</gene>
<dbReference type="eggNOG" id="COG0584">
    <property type="taxonomic scope" value="Bacteria"/>
</dbReference>
<dbReference type="SUPFAM" id="SSF51695">
    <property type="entry name" value="PLC-like phosphodiesterases"/>
    <property type="match status" value="1"/>
</dbReference>
<dbReference type="PROSITE" id="PS51704">
    <property type="entry name" value="GP_PDE"/>
    <property type="match status" value="1"/>
</dbReference>
<dbReference type="Proteomes" id="UP000000268">
    <property type="component" value="Chromosome"/>
</dbReference>
<protein>
    <submittedName>
        <fullName evidence="2">Glycerophosphoryl diester phosphodiesterase, putative</fullName>
    </submittedName>
</protein>
<evidence type="ECO:0000313" key="2">
    <source>
        <dbReference type="EMBL" id="ABW26298.1"/>
    </source>
</evidence>
<dbReference type="OrthoDB" id="384721at2"/>
<evidence type="ECO:0000313" key="3">
    <source>
        <dbReference type="Proteomes" id="UP000000268"/>
    </source>
</evidence>
<dbReference type="PANTHER" id="PTHR46211">
    <property type="entry name" value="GLYCEROPHOSPHORYL DIESTER PHOSPHODIESTERASE"/>
    <property type="match status" value="1"/>
</dbReference>
<dbReference type="KEGG" id="amr:AM1_1261"/>
<organism evidence="2 3">
    <name type="scientific">Acaryochloris marina (strain MBIC 11017)</name>
    <dbReference type="NCBI Taxonomy" id="329726"/>
    <lineage>
        <taxon>Bacteria</taxon>
        <taxon>Bacillati</taxon>
        <taxon>Cyanobacteriota</taxon>
        <taxon>Cyanophyceae</taxon>
        <taxon>Acaryochloridales</taxon>
        <taxon>Acaryochloridaceae</taxon>
        <taxon>Acaryochloris</taxon>
    </lineage>
</organism>
<name>B0C438_ACAM1</name>